<dbReference type="CDD" id="cd11070">
    <property type="entry name" value="CYP56-like"/>
    <property type="match status" value="1"/>
</dbReference>
<dbReference type="GO" id="GO:0005506">
    <property type="term" value="F:iron ion binding"/>
    <property type="evidence" value="ECO:0007669"/>
    <property type="project" value="InterPro"/>
</dbReference>
<evidence type="ECO:0000313" key="10">
    <source>
        <dbReference type="Proteomes" id="UP000183971"/>
    </source>
</evidence>
<comment type="caution">
    <text evidence="9">The sequence shown here is derived from an EMBL/GenBank/DDBJ whole genome shotgun (WGS) entry which is preliminary data.</text>
</comment>
<keyword evidence="4 7" id="KW-0479">Metal-binding</keyword>
<dbReference type="Proteomes" id="UP000183971">
    <property type="component" value="Unassembled WGS sequence"/>
</dbReference>
<dbReference type="AlphaFoldDB" id="A0A1L7VMN3"/>
<keyword evidence="3 7" id="KW-0349">Heme</keyword>
<proteinExistence type="inferred from homology"/>
<evidence type="ECO:0000256" key="3">
    <source>
        <dbReference type="ARBA" id="ARBA00022617"/>
    </source>
</evidence>
<keyword evidence="8" id="KW-0732">Signal</keyword>
<evidence type="ECO:0000256" key="7">
    <source>
        <dbReference type="PIRSR" id="PIRSR602403-1"/>
    </source>
</evidence>
<keyword evidence="10" id="KW-1185">Reference proteome</keyword>
<evidence type="ECO:0000256" key="8">
    <source>
        <dbReference type="SAM" id="SignalP"/>
    </source>
</evidence>
<dbReference type="GO" id="GO:0020037">
    <property type="term" value="F:heme binding"/>
    <property type="evidence" value="ECO:0007669"/>
    <property type="project" value="InterPro"/>
</dbReference>
<reference evidence="10" key="1">
    <citation type="journal article" date="2016" name="Genome Biol. Evol.">
        <title>Comparative 'omics' of the Fusarium fujikuroi species complex highlights differences in genetic potential and metabolite synthesis.</title>
        <authorList>
            <person name="Niehaus E.-M."/>
            <person name="Muensterkoetter M."/>
            <person name="Proctor R.H."/>
            <person name="Brown D.W."/>
            <person name="Sharon A."/>
            <person name="Idan Y."/>
            <person name="Oren-Young L."/>
            <person name="Sieber C.M."/>
            <person name="Novak O."/>
            <person name="Pencik A."/>
            <person name="Tarkowska D."/>
            <person name="Hromadova K."/>
            <person name="Freeman S."/>
            <person name="Maymon M."/>
            <person name="Elazar M."/>
            <person name="Youssef S.A."/>
            <person name="El-Shabrawy E.S.M."/>
            <person name="Shalaby A.B.A."/>
            <person name="Houterman P."/>
            <person name="Brock N.L."/>
            <person name="Burkhardt I."/>
            <person name="Tsavkelova E.A."/>
            <person name="Dickschat J.S."/>
            <person name="Galuszka P."/>
            <person name="Gueldener U."/>
            <person name="Tudzynski B."/>
        </authorList>
    </citation>
    <scope>NUCLEOTIDE SEQUENCE [LARGE SCALE GENOMIC DNA]</scope>
    <source>
        <strain evidence="10">ET1</strain>
    </source>
</reference>
<dbReference type="PANTHER" id="PTHR24305:SF223">
    <property type="entry name" value="CYTOCHROME P450-DIT2"/>
    <property type="match status" value="1"/>
</dbReference>
<feature type="binding site" description="axial binding residue" evidence="7">
    <location>
        <position position="446"/>
    </location>
    <ligand>
        <name>heme</name>
        <dbReference type="ChEBI" id="CHEBI:30413"/>
    </ligand>
    <ligandPart>
        <name>Fe</name>
        <dbReference type="ChEBI" id="CHEBI:18248"/>
    </ligandPart>
</feature>
<feature type="signal peptide" evidence="8">
    <location>
        <begin position="1"/>
        <end position="16"/>
    </location>
</feature>
<dbReference type="VEuPathDB" id="FungiDB:FPRO_11181"/>
<dbReference type="GO" id="GO:0016705">
    <property type="term" value="F:oxidoreductase activity, acting on paired donors, with incorporation or reduction of molecular oxygen"/>
    <property type="evidence" value="ECO:0007669"/>
    <property type="project" value="InterPro"/>
</dbReference>
<dbReference type="InterPro" id="IPR050121">
    <property type="entry name" value="Cytochrome_P450_monoxygenase"/>
</dbReference>
<organism evidence="9 10">
    <name type="scientific">Fusarium proliferatum (strain ET1)</name>
    <name type="common">Orchid endophyte fungus</name>
    <dbReference type="NCBI Taxonomy" id="1227346"/>
    <lineage>
        <taxon>Eukaryota</taxon>
        <taxon>Fungi</taxon>
        <taxon>Dikarya</taxon>
        <taxon>Ascomycota</taxon>
        <taxon>Pezizomycotina</taxon>
        <taxon>Sordariomycetes</taxon>
        <taxon>Hypocreomycetidae</taxon>
        <taxon>Hypocreales</taxon>
        <taxon>Nectriaceae</taxon>
        <taxon>Fusarium</taxon>
        <taxon>Fusarium fujikuroi species complex</taxon>
    </lineage>
</organism>
<dbReference type="EMBL" id="FJOF01000005">
    <property type="protein sequence ID" value="CZR41592.1"/>
    <property type="molecule type" value="Genomic_DNA"/>
</dbReference>
<dbReference type="PRINTS" id="PR00465">
    <property type="entry name" value="EP450IV"/>
</dbReference>
<evidence type="ECO:0000256" key="6">
    <source>
        <dbReference type="ARBA" id="ARBA00023033"/>
    </source>
</evidence>
<dbReference type="SUPFAM" id="SSF48264">
    <property type="entry name" value="Cytochrome P450"/>
    <property type="match status" value="1"/>
</dbReference>
<comment type="similarity">
    <text evidence="2">Belongs to the cytochrome P450 family.</text>
</comment>
<gene>
    <name evidence="9" type="ORF">FPRO_11181</name>
</gene>
<evidence type="ECO:0000313" key="9">
    <source>
        <dbReference type="EMBL" id="CZR41592.1"/>
    </source>
</evidence>
<dbReference type="Gene3D" id="1.10.630.10">
    <property type="entry name" value="Cytochrome P450"/>
    <property type="match status" value="1"/>
</dbReference>
<keyword evidence="6" id="KW-0503">Monooxygenase</keyword>
<accession>A0A1L7VMN3</accession>
<evidence type="ECO:0000256" key="2">
    <source>
        <dbReference type="ARBA" id="ARBA00010617"/>
    </source>
</evidence>
<feature type="chain" id="PRO_5013154488" evidence="8">
    <location>
        <begin position="17"/>
        <end position="498"/>
    </location>
</feature>
<dbReference type="GO" id="GO:0004497">
    <property type="term" value="F:monooxygenase activity"/>
    <property type="evidence" value="ECO:0007669"/>
    <property type="project" value="UniProtKB-KW"/>
</dbReference>
<dbReference type="GeneID" id="42056051"/>
<comment type="cofactor">
    <cofactor evidence="1 7">
        <name>heme</name>
        <dbReference type="ChEBI" id="CHEBI:30413"/>
    </cofactor>
</comment>
<evidence type="ECO:0000256" key="5">
    <source>
        <dbReference type="ARBA" id="ARBA00023004"/>
    </source>
</evidence>
<protein>
    <submittedName>
        <fullName evidence="9">Related to P450 family sporulation-specific N-formyltyrosine oxidase Dit2</fullName>
    </submittedName>
</protein>
<keyword evidence="6" id="KW-0560">Oxidoreductase</keyword>
<name>A0A1L7VMN3_FUSPR</name>
<dbReference type="InterPro" id="IPR036396">
    <property type="entry name" value="Cyt_P450_sf"/>
</dbReference>
<evidence type="ECO:0000256" key="4">
    <source>
        <dbReference type="ARBA" id="ARBA00022723"/>
    </source>
</evidence>
<dbReference type="Pfam" id="PF00067">
    <property type="entry name" value="p450"/>
    <property type="match status" value="1"/>
</dbReference>
<dbReference type="InterPro" id="IPR001128">
    <property type="entry name" value="Cyt_P450"/>
</dbReference>
<dbReference type="RefSeq" id="XP_031082184.1">
    <property type="nucleotide sequence ID" value="XM_031232225.1"/>
</dbReference>
<keyword evidence="5 7" id="KW-0408">Iron</keyword>
<dbReference type="PANTHER" id="PTHR24305">
    <property type="entry name" value="CYTOCHROME P450"/>
    <property type="match status" value="1"/>
</dbReference>
<dbReference type="InterPro" id="IPR002403">
    <property type="entry name" value="Cyt_P450_E_grp-IV"/>
</dbReference>
<sequence>MLYVIALLCAAMLLWGLVRIPSDMPRNIPSVPIYVSLLGLWSSMGQDEIYEKWLREPLERHGAVKIFFAGRWNVLVARPEFLTDMFRNEDVYAKAGSQKKIPWSVIATLVGDNIINSHGADWKLYTSVMKPGIQKQDFKIEPIVDKTKTFVSMLLQKQARSGSGNRGILVNDLIQRWAIAIMGESFLDIDFGCLENSGQRIEELQSIIKRVLFHPLFFNFPLLDKFAWLFRSRKYAYGIMKEFEDLLVELVQNRPRKVKSSGEKPGDQSGELVIHMLERALDQGVINDAQFRANLKIVFLTAHENVQQLLNSVFWELGTNQAVQTRLREEVLSKNVVSPTAEMLNDMPYLTAVVYEMLRLYPPVSQLINRVTVGPAVLADKIEIPGRTWVGWNAYGVQTDRGVWGSDAMVFAPERWGANIKDIKSKYRREQVKGNYIPFNAHTRKCLGSSFAILETKVALFELLRRTRWTVDPGYRLKLTPGGILAPLRCKVILEELA</sequence>
<dbReference type="PRINTS" id="PR00385">
    <property type="entry name" value="P450"/>
</dbReference>
<evidence type="ECO:0000256" key="1">
    <source>
        <dbReference type="ARBA" id="ARBA00001971"/>
    </source>
</evidence>